<evidence type="ECO:0000313" key="4">
    <source>
        <dbReference type="EMBL" id="CBI44633.1"/>
    </source>
</evidence>
<evidence type="ECO:0000313" key="5">
    <source>
        <dbReference type="Proteomes" id="UP000006562"/>
    </source>
</evidence>
<feature type="compositionally biased region" description="Basic and acidic residues" evidence="2">
    <location>
        <begin position="36"/>
        <end position="75"/>
    </location>
</feature>
<sequence>MKSIIESLHVCVRAEREENKYTRTKGAEEIMSQDNGLKDKVKGGMNKMKGEAKDKAGDMTDKTDLKAEGKKDKAKGSLQKGVGKTKDKLSDD</sequence>
<dbReference type="InterPro" id="IPR008462">
    <property type="entry name" value="CsbD"/>
</dbReference>
<comment type="similarity">
    <text evidence="1">Belongs to the UPF0337 (CsbD) family.</text>
</comment>
<feature type="domain" description="CsbD-like" evidence="3">
    <location>
        <begin position="39"/>
        <end position="90"/>
    </location>
</feature>
<organism evidence="4 5">
    <name type="scientific">Bacillus amyloliquefaciens (strain ATCC 23350 / DSM 7 / BCRC 11601 / CCUG 28519 / NBRC 15535 / NRRL B-14393 / F)</name>
    <dbReference type="NCBI Taxonomy" id="692420"/>
    <lineage>
        <taxon>Bacteria</taxon>
        <taxon>Bacillati</taxon>
        <taxon>Bacillota</taxon>
        <taxon>Bacilli</taxon>
        <taxon>Bacillales</taxon>
        <taxon>Bacillaceae</taxon>
        <taxon>Bacillus</taxon>
        <taxon>Bacillus amyloliquefaciens group</taxon>
    </lineage>
</organism>
<dbReference type="InterPro" id="IPR036629">
    <property type="entry name" value="YjbJ_sf"/>
</dbReference>
<evidence type="ECO:0000256" key="2">
    <source>
        <dbReference type="SAM" id="MobiDB-lite"/>
    </source>
</evidence>
<dbReference type="AlphaFoldDB" id="A0A9P1NJ60"/>
<accession>A0A9P1NJ60</accession>
<dbReference type="Pfam" id="PF05532">
    <property type="entry name" value="CsbD"/>
    <property type="match status" value="1"/>
</dbReference>
<dbReference type="EMBL" id="FN597644">
    <property type="protein sequence ID" value="CBI44633.1"/>
    <property type="molecule type" value="Genomic_DNA"/>
</dbReference>
<gene>
    <name evidence="4" type="primary">csbD</name>
    <name evidence="4" type="ordered locus">BAMF_3507</name>
</gene>
<name>A0A9P1NJ60_BACAS</name>
<proteinExistence type="inferred from homology"/>
<dbReference type="Gene3D" id="1.10.1470.10">
    <property type="entry name" value="YjbJ"/>
    <property type="match status" value="1"/>
</dbReference>
<dbReference type="Proteomes" id="UP000006562">
    <property type="component" value="Chromosome"/>
</dbReference>
<keyword evidence="5" id="KW-1185">Reference proteome</keyword>
<reference evidence="4 5" key="1">
    <citation type="journal article" date="2011" name="Int. J. Syst. Evol. Microbiol.">
        <title>Relationship of Bacillus amyloliquefaciens clades associated with strains DSM 7T and FZB42T: a proposal for Bacillus amyloliquefaciens subsp. amyloliquefaciens subsp. nov. and Bacillus amyloliquefaciens subsp. plantarum subsp. nov. based on complete genome sequence comparisons.</title>
        <authorList>
            <person name="Borriss R."/>
            <person name="Chen X.H."/>
            <person name="Rueckert C."/>
            <person name="Blom J."/>
            <person name="Becker A."/>
            <person name="Baumgarth B."/>
            <person name="Fan B."/>
            <person name="Pukall R."/>
            <person name="Schumann P."/>
            <person name="Sproer C."/>
            <person name="Junge H."/>
            <person name="Vater J."/>
            <person name="Puhler A."/>
            <person name="Klenk H.P."/>
        </authorList>
    </citation>
    <scope>NUCLEOTIDE SEQUENCE [LARGE SCALE GENOMIC DNA]</scope>
    <source>
        <strain evidence="5">DSM 7</strain>
    </source>
</reference>
<evidence type="ECO:0000259" key="3">
    <source>
        <dbReference type="Pfam" id="PF05532"/>
    </source>
</evidence>
<evidence type="ECO:0000256" key="1">
    <source>
        <dbReference type="ARBA" id="ARBA00009129"/>
    </source>
</evidence>
<protein>
    <submittedName>
        <fullName evidence="4">Stress response protein csbD</fullName>
    </submittedName>
</protein>
<dbReference type="SUPFAM" id="SSF69047">
    <property type="entry name" value="Hypothetical protein YjbJ"/>
    <property type="match status" value="1"/>
</dbReference>
<dbReference type="KEGG" id="bao:BAMF_3507"/>
<reference evidence="5" key="2">
    <citation type="journal article" date="2011" name="J. Biotechnol.">
        <title>Genome sequence of B. amyloliquefaciens type strain DSM7(T) reveals differences to plant-associated B. amyloliquefaciens FZB42.</title>
        <authorList>
            <person name="Ruckert C."/>
            <person name="Blom J."/>
            <person name="Chen X."/>
            <person name="Reva O."/>
            <person name="Borriss R."/>
        </authorList>
    </citation>
    <scope>NUCLEOTIDE SEQUENCE [LARGE SCALE GENOMIC DNA]</scope>
    <source>
        <strain evidence="5">DSM 7</strain>
    </source>
</reference>
<feature type="region of interest" description="Disordered" evidence="2">
    <location>
        <begin position="23"/>
        <end position="92"/>
    </location>
</feature>